<feature type="domain" description="Xylose isomerase-like TIM barrel" evidence="1">
    <location>
        <begin position="22"/>
        <end position="242"/>
    </location>
</feature>
<protein>
    <submittedName>
        <fullName evidence="2">Xylose isomerase</fullName>
    </submittedName>
</protein>
<organism evidence="2 3">
    <name type="scientific">Limnohabitans curvus</name>
    <dbReference type="NCBI Taxonomy" id="323423"/>
    <lineage>
        <taxon>Bacteria</taxon>
        <taxon>Pseudomonadati</taxon>
        <taxon>Pseudomonadota</taxon>
        <taxon>Betaproteobacteria</taxon>
        <taxon>Burkholderiales</taxon>
        <taxon>Comamonadaceae</taxon>
        <taxon>Limnohabitans</taxon>
    </lineage>
</organism>
<evidence type="ECO:0000313" key="3">
    <source>
        <dbReference type="Proteomes" id="UP000251341"/>
    </source>
</evidence>
<comment type="caution">
    <text evidence="2">The sequence shown here is derived from an EMBL/GenBank/DDBJ whole genome shotgun (WGS) entry which is preliminary data.</text>
</comment>
<dbReference type="EMBL" id="NESP01000001">
    <property type="protein sequence ID" value="PUE60376.1"/>
    <property type="molecule type" value="Genomic_DNA"/>
</dbReference>
<keyword evidence="3" id="KW-1185">Reference proteome</keyword>
<keyword evidence="2" id="KW-0413">Isomerase</keyword>
<dbReference type="Gene3D" id="3.20.20.150">
    <property type="entry name" value="Divalent-metal-dependent TIM barrel enzymes"/>
    <property type="match status" value="1"/>
</dbReference>
<dbReference type="PANTHER" id="PTHR12110:SF48">
    <property type="entry name" value="BLL3656 PROTEIN"/>
    <property type="match status" value="1"/>
</dbReference>
<dbReference type="RefSeq" id="WP_108402618.1">
    <property type="nucleotide sequence ID" value="NZ_NESP01000001.1"/>
</dbReference>
<dbReference type="GO" id="GO:0016853">
    <property type="term" value="F:isomerase activity"/>
    <property type="evidence" value="ECO:0007669"/>
    <property type="project" value="UniProtKB-KW"/>
</dbReference>
<dbReference type="SUPFAM" id="SSF51658">
    <property type="entry name" value="Xylose isomerase-like"/>
    <property type="match status" value="1"/>
</dbReference>
<evidence type="ECO:0000313" key="2">
    <source>
        <dbReference type="EMBL" id="PUE60376.1"/>
    </source>
</evidence>
<accession>A0A315ER27</accession>
<dbReference type="InterPro" id="IPR036237">
    <property type="entry name" value="Xyl_isomerase-like_sf"/>
</dbReference>
<proteinExistence type="predicted"/>
<dbReference type="AlphaFoldDB" id="A0A315ER27"/>
<reference evidence="2 3" key="1">
    <citation type="submission" date="2017-04" db="EMBL/GenBank/DDBJ databases">
        <title>Unexpected and diverse lifestyles within the genus Limnohabitans.</title>
        <authorList>
            <person name="Kasalicky V."/>
            <person name="Mehrshad M."/>
            <person name="Andrei S.-A."/>
            <person name="Salcher M."/>
            <person name="Kratochvilova H."/>
            <person name="Simek K."/>
            <person name="Ghai R."/>
        </authorList>
    </citation>
    <scope>NUCLEOTIDE SEQUENCE [LARGE SCALE GENOMIC DNA]</scope>
    <source>
        <strain evidence="2 3">MWH-C5</strain>
    </source>
</reference>
<name>A0A315ER27_9BURK</name>
<dbReference type="InterPro" id="IPR050312">
    <property type="entry name" value="IolE/XylAMocC-like"/>
</dbReference>
<evidence type="ECO:0000259" key="1">
    <source>
        <dbReference type="Pfam" id="PF01261"/>
    </source>
</evidence>
<dbReference type="Pfam" id="PF01261">
    <property type="entry name" value="AP_endonuc_2"/>
    <property type="match status" value="1"/>
</dbReference>
<dbReference type="Proteomes" id="UP000251341">
    <property type="component" value="Unassembled WGS sequence"/>
</dbReference>
<gene>
    <name evidence="2" type="ORF">B9Z44_12815</name>
</gene>
<dbReference type="PANTHER" id="PTHR12110">
    <property type="entry name" value="HYDROXYPYRUVATE ISOMERASE"/>
    <property type="match status" value="1"/>
</dbReference>
<dbReference type="InterPro" id="IPR013022">
    <property type="entry name" value="Xyl_isomerase-like_TIM-brl"/>
</dbReference>
<sequence>MRTYSLAYLTANASTVSQAIGIAAELGYGFVGLRLQPNGPGAPFQSFIDDATVQRETLARMADTGVQVFDLEIIRIGEQFDPVVHRPLLEAGAALKARAVLIAADDSNEQRLAHHYAQLCEFMQPYGLTADLEFMPWTGVKDAQAAMRVVKQAGTPMNAGILVDALHFGRSTTSLADIAAIPRELLHYAQMCDAQAGLNFTTEQLIHTARQERLLPGEGNIDVKGLFATLPQDLPVSVEIVNLERSKPIGDKAWAELCLNATQKVLGDA</sequence>